<reference evidence="1 2" key="1">
    <citation type="journal article" date="2019" name="Sci. Rep.">
        <title>Orb-weaving spider Araneus ventricosus genome elucidates the spidroin gene catalogue.</title>
        <authorList>
            <person name="Kono N."/>
            <person name="Nakamura H."/>
            <person name="Ohtoshi R."/>
            <person name="Moran D.A.P."/>
            <person name="Shinohara A."/>
            <person name="Yoshida Y."/>
            <person name="Fujiwara M."/>
            <person name="Mori M."/>
            <person name="Tomita M."/>
            <person name="Arakawa K."/>
        </authorList>
    </citation>
    <scope>NUCLEOTIDE SEQUENCE [LARGE SCALE GENOMIC DNA]</scope>
</reference>
<dbReference type="EMBL" id="BGPR01053939">
    <property type="protein sequence ID" value="GBO30738.1"/>
    <property type="molecule type" value="Genomic_DNA"/>
</dbReference>
<dbReference type="AlphaFoldDB" id="A0A4Y2W2G2"/>
<name>A0A4Y2W2G2_ARAVE</name>
<evidence type="ECO:0000313" key="2">
    <source>
        <dbReference type="Proteomes" id="UP000499080"/>
    </source>
</evidence>
<dbReference type="Proteomes" id="UP000499080">
    <property type="component" value="Unassembled WGS sequence"/>
</dbReference>
<gene>
    <name evidence="1" type="ORF">AVEN_255628_1</name>
</gene>
<sequence>MMEGGRVSAQLRWSGNFWSIDPGVEHQNKISPMGSYIEAVEKSRQSEIIVAIRAVPYSVCKCRPHDSTGSIARNGIRQAFCIQPEDYSRLIYQL</sequence>
<keyword evidence="2" id="KW-1185">Reference proteome</keyword>
<protein>
    <submittedName>
        <fullName evidence="1">Uncharacterized protein</fullName>
    </submittedName>
</protein>
<comment type="caution">
    <text evidence="1">The sequence shown here is derived from an EMBL/GenBank/DDBJ whole genome shotgun (WGS) entry which is preliminary data.</text>
</comment>
<evidence type="ECO:0000313" key="1">
    <source>
        <dbReference type="EMBL" id="GBO30738.1"/>
    </source>
</evidence>
<accession>A0A4Y2W2G2</accession>
<proteinExistence type="predicted"/>
<organism evidence="1 2">
    <name type="scientific">Araneus ventricosus</name>
    <name type="common">Orbweaver spider</name>
    <name type="synonym">Epeira ventricosa</name>
    <dbReference type="NCBI Taxonomy" id="182803"/>
    <lineage>
        <taxon>Eukaryota</taxon>
        <taxon>Metazoa</taxon>
        <taxon>Ecdysozoa</taxon>
        <taxon>Arthropoda</taxon>
        <taxon>Chelicerata</taxon>
        <taxon>Arachnida</taxon>
        <taxon>Araneae</taxon>
        <taxon>Araneomorphae</taxon>
        <taxon>Entelegynae</taxon>
        <taxon>Araneoidea</taxon>
        <taxon>Araneidae</taxon>
        <taxon>Araneus</taxon>
    </lineage>
</organism>